<evidence type="ECO:0000313" key="2">
    <source>
        <dbReference type="EMBL" id="VDO75724.1"/>
    </source>
</evidence>
<evidence type="ECO:0000313" key="3">
    <source>
        <dbReference type="Proteomes" id="UP000279833"/>
    </source>
</evidence>
<dbReference type="WBParaSite" id="SCUD_0000260601-mRNA-1">
    <property type="protein sequence ID" value="SCUD_0000260601-mRNA-1"/>
    <property type="gene ID" value="SCUD_0000260601"/>
</dbReference>
<reference evidence="2 3" key="2">
    <citation type="submission" date="2018-11" db="EMBL/GenBank/DDBJ databases">
        <authorList>
            <consortium name="Pathogen Informatics"/>
        </authorList>
    </citation>
    <scope>NUCLEOTIDE SEQUENCE [LARGE SCALE GENOMIC DNA]</scope>
    <source>
        <strain evidence="2">Dakar</strain>
        <strain evidence="3">Dakar, Senegal</strain>
    </source>
</reference>
<evidence type="ECO:0000313" key="4">
    <source>
        <dbReference type="WBParaSite" id="SCUD_0000260601-mRNA-1"/>
    </source>
</evidence>
<dbReference type="AlphaFoldDB" id="A0A183JIT2"/>
<keyword evidence="1" id="KW-0732">Signal</keyword>
<dbReference type="EMBL" id="UZAK01002598">
    <property type="protein sequence ID" value="VDO75724.1"/>
    <property type="molecule type" value="Genomic_DNA"/>
</dbReference>
<organism evidence="4">
    <name type="scientific">Schistosoma curassoni</name>
    <dbReference type="NCBI Taxonomy" id="6186"/>
    <lineage>
        <taxon>Eukaryota</taxon>
        <taxon>Metazoa</taxon>
        <taxon>Spiralia</taxon>
        <taxon>Lophotrochozoa</taxon>
        <taxon>Platyhelminthes</taxon>
        <taxon>Trematoda</taxon>
        <taxon>Digenea</taxon>
        <taxon>Strigeidida</taxon>
        <taxon>Schistosomatoidea</taxon>
        <taxon>Schistosomatidae</taxon>
        <taxon>Schistosoma</taxon>
    </lineage>
</organism>
<keyword evidence="3" id="KW-1185">Reference proteome</keyword>
<sequence length="80" mass="9694">MTMLWFVGLFESTVVVVGVEHIAIYIQDCYQLQLLNNNHLSSFQLNLQQDYENLDWFYMKTFTTRRMQIIQVWIQVIYPN</sequence>
<feature type="signal peptide" evidence="1">
    <location>
        <begin position="1"/>
        <end position="18"/>
    </location>
</feature>
<reference evidence="4" key="1">
    <citation type="submission" date="2016-06" db="UniProtKB">
        <authorList>
            <consortium name="WormBaseParasite"/>
        </authorList>
    </citation>
    <scope>IDENTIFICATION</scope>
</reference>
<gene>
    <name evidence="2" type="ORF">SCUD_LOCUS2606</name>
</gene>
<name>A0A183JIT2_9TREM</name>
<evidence type="ECO:0000256" key="1">
    <source>
        <dbReference type="SAM" id="SignalP"/>
    </source>
</evidence>
<proteinExistence type="predicted"/>
<dbReference type="Proteomes" id="UP000279833">
    <property type="component" value="Unassembled WGS sequence"/>
</dbReference>
<accession>A0A183JIT2</accession>
<feature type="chain" id="PRO_5043140579" evidence="1">
    <location>
        <begin position="19"/>
        <end position="80"/>
    </location>
</feature>
<protein>
    <submittedName>
        <fullName evidence="4">Secreted protein</fullName>
    </submittedName>
</protein>